<dbReference type="PROSITE" id="PS51253">
    <property type="entry name" value="HTH_CENPB"/>
    <property type="match status" value="1"/>
</dbReference>
<organism evidence="4 5">
    <name type="scientific">Hirsutella minnesotensis 3608</name>
    <dbReference type="NCBI Taxonomy" id="1043627"/>
    <lineage>
        <taxon>Eukaryota</taxon>
        <taxon>Fungi</taxon>
        <taxon>Dikarya</taxon>
        <taxon>Ascomycota</taxon>
        <taxon>Pezizomycotina</taxon>
        <taxon>Sordariomycetes</taxon>
        <taxon>Hypocreomycetidae</taxon>
        <taxon>Hypocreales</taxon>
        <taxon>Ophiocordycipitaceae</taxon>
        <taxon>Hirsutella</taxon>
    </lineage>
</organism>
<feature type="domain" description="HTH CENPB-type" evidence="3">
    <location>
        <begin position="64"/>
        <end position="134"/>
    </location>
</feature>
<evidence type="ECO:0000256" key="1">
    <source>
        <dbReference type="ARBA" id="ARBA00023125"/>
    </source>
</evidence>
<dbReference type="InterPro" id="IPR004875">
    <property type="entry name" value="DDE_SF_endonuclease_dom"/>
</dbReference>
<dbReference type="InterPro" id="IPR006600">
    <property type="entry name" value="HTH_CenpB_DNA-bd_dom"/>
</dbReference>
<dbReference type="PANTHER" id="PTHR19303:SF74">
    <property type="entry name" value="POGO TRANSPOSABLE ELEMENT WITH KRAB DOMAIN"/>
    <property type="match status" value="1"/>
</dbReference>
<dbReference type="Pfam" id="PF03184">
    <property type="entry name" value="DDE_1"/>
    <property type="match status" value="1"/>
</dbReference>
<gene>
    <name evidence="4" type="ORF">HIM_11081</name>
</gene>
<dbReference type="Proteomes" id="UP000054481">
    <property type="component" value="Unassembled WGS sequence"/>
</dbReference>
<dbReference type="GO" id="GO:0003677">
    <property type="term" value="F:DNA binding"/>
    <property type="evidence" value="ECO:0007669"/>
    <property type="project" value="UniProtKB-KW"/>
</dbReference>
<accession>A0A0F8A1M1</accession>
<dbReference type="AlphaFoldDB" id="A0A0F8A1M1"/>
<dbReference type="EMBL" id="KQ030706">
    <property type="protein sequence ID" value="KJZ69539.1"/>
    <property type="molecule type" value="Genomic_DNA"/>
</dbReference>
<dbReference type="Pfam" id="PF03221">
    <property type="entry name" value="HTH_Tnp_Tc5"/>
    <property type="match status" value="1"/>
</dbReference>
<reference evidence="4 5" key="1">
    <citation type="journal article" date="2014" name="Genome Biol. Evol.">
        <title>Comparative genomics and transcriptomics analyses reveal divergent lifestyle features of nematode endoparasitic fungus Hirsutella minnesotensis.</title>
        <authorList>
            <person name="Lai Y."/>
            <person name="Liu K."/>
            <person name="Zhang X."/>
            <person name="Zhang X."/>
            <person name="Li K."/>
            <person name="Wang N."/>
            <person name="Shu C."/>
            <person name="Wu Y."/>
            <person name="Wang C."/>
            <person name="Bushley K.E."/>
            <person name="Xiang M."/>
            <person name="Liu X."/>
        </authorList>
    </citation>
    <scope>NUCLEOTIDE SEQUENCE [LARGE SCALE GENOMIC DNA]</scope>
    <source>
        <strain evidence="4 5">3608</strain>
    </source>
</reference>
<evidence type="ECO:0000313" key="5">
    <source>
        <dbReference type="Proteomes" id="UP000054481"/>
    </source>
</evidence>
<evidence type="ECO:0000313" key="4">
    <source>
        <dbReference type="EMBL" id="KJZ69539.1"/>
    </source>
</evidence>
<keyword evidence="1" id="KW-0238">DNA-binding</keyword>
<feature type="region of interest" description="Disordered" evidence="2">
    <location>
        <begin position="412"/>
        <end position="465"/>
    </location>
</feature>
<evidence type="ECO:0000259" key="3">
    <source>
        <dbReference type="PROSITE" id="PS51253"/>
    </source>
</evidence>
<dbReference type="Gene3D" id="3.30.420.10">
    <property type="entry name" value="Ribonuclease H-like superfamily/Ribonuclease H"/>
    <property type="match status" value="1"/>
</dbReference>
<dbReference type="PANTHER" id="PTHR19303">
    <property type="entry name" value="TRANSPOSON"/>
    <property type="match status" value="1"/>
</dbReference>
<keyword evidence="5" id="KW-1185">Reference proteome</keyword>
<feature type="compositionally biased region" description="Polar residues" evidence="2">
    <location>
        <begin position="455"/>
        <end position="465"/>
    </location>
</feature>
<dbReference type="GO" id="GO:0005634">
    <property type="term" value="C:nucleus"/>
    <property type="evidence" value="ECO:0007669"/>
    <property type="project" value="TreeGrafter"/>
</dbReference>
<sequence length="465" mass="53709">MLVMWPQPSSAAHVTVYNLEERTVAGAELYKEGFYRTIRAAAQALYVPYKRLWSRVQGHQPVQQNGGLNKLFSPSEEREILCWSHRRITQGHHITSRTLRQHANAILKAKGEELTISRTWVKNFIKRNKKLFHAKKAASRDAKRKAMQDRVRVEAFFRDWRDFLIRRRIEPRNVWNFDETGFMIGYLNKGTFVWTFNEIETPILTDSHDTVSITAIEAISASGNFIPSFLILPGVNIPLQWTQNALDRETILTTSLKGYINDIIAIEWIEHFERHTRPRNPKEIRVLLMDGCESHFTSEIVHFCKQHSIELFPLPPHLTHLLQPLDVGVFRSYKYWHQQVLYREVADGATDFKKTDFLFHLQEVRNRTFKKATILSAWQKCGLFPHNPSIVLDELQDALSSLTQVVREQDLPGYISDGSSQSSEADGEAKDDPVFATPQRPPKTPPARGRFDWKTAQTPKLNLAS</sequence>
<dbReference type="InterPro" id="IPR050863">
    <property type="entry name" value="CenT-Element_Derived"/>
</dbReference>
<protein>
    <recommendedName>
        <fullName evidence="3">HTH CENPB-type domain-containing protein</fullName>
    </recommendedName>
</protein>
<evidence type="ECO:0000256" key="2">
    <source>
        <dbReference type="SAM" id="MobiDB-lite"/>
    </source>
</evidence>
<name>A0A0F8A1M1_9HYPO</name>
<dbReference type="InterPro" id="IPR036397">
    <property type="entry name" value="RNaseH_sf"/>
</dbReference>
<proteinExistence type="predicted"/>
<dbReference type="OrthoDB" id="4949264at2759"/>